<keyword evidence="3" id="KW-1185">Reference proteome</keyword>
<dbReference type="Gene3D" id="1.10.10.10">
    <property type="entry name" value="Winged helix-like DNA-binding domain superfamily/Winged helix DNA-binding domain"/>
    <property type="match status" value="1"/>
</dbReference>
<organism evidence="2 3">
    <name type="scientific">Amycolatopsis pithecellobii</name>
    <dbReference type="NCBI Taxonomy" id="664692"/>
    <lineage>
        <taxon>Bacteria</taxon>
        <taxon>Bacillati</taxon>
        <taxon>Actinomycetota</taxon>
        <taxon>Actinomycetes</taxon>
        <taxon>Pseudonocardiales</taxon>
        <taxon>Pseudonocardiaceae</taxon>
        <taxon>Amycolatopsis</taxon>
    </lineage>
</organism>
<comment type="caution">
    <text evidence="2">The sequence shown here is derived from an EMBL/GenBank/DDBJ whole genome shotgun (WGS) entry which is preliminary data.</text>
</comment>
<reference evidence="2 3" key="1">
    <citation type="submission" date="2019-11" db="EMBL/GenBank/DDBJ databases">
        <title>Draft genome of Amycolatopsis RM579.</title>
        <authorList>
            <person name="Duangmal K."/>
            <person name="Mingma R."/>
        </authorList>
    </citation>
    <scope>NUCLEOTIDE SEQUENCE [LARGE SCALE GENOMIC DNA]</scope>
    <source>
        <strain evidence="2 3">RM579</strain>
    </source>
</reference>
<dbReference type="Gene3D" id="3.40.640.10">
    <property type="entry name" value="Type I PLP-dependent aspartate aminotransferase-like (Major domain)"/>
    <property type="match status" value="1"/>
</dbReference>
<dbReference type="InterPro" id="IPR004839">
    <property type="entry name" value="Aminotransferase_I/II_large"/>
</dbReference>
<evidence type="ECO:0000259" key="1">
    <source>
        <dbReference type="Pfam" id="PF00155"/>
    </source>
</evidence>
<dbReference type="AlphaFoldDB" id="A0A6N7YXH9"/>
<dbReference type="GO" id="GO:0030170">
    <property type="term" value="F:pyridoxal phosphate binding"/>
    <property type="evidence" value="ECO:0007669"/>
    <property type="project" value="InterPro"/>
</dbReference>
<name>A0A6N7YXH9_9PSEU</name>
<dbReference type="SUPFAM" id="SSF46785">
    <property type="entry name" value="Winged helix' DNA-binding domain"/>
    <property type="match status" value="1"/>
</dbReference>
<dbReference type="PANTHER" id="PTHR46577">
    <property type="entry name" value="HTH-TYPE TRANSCRIPTIONAL REGULATORY PROTEIN GABR"/>
    <property type="match status" value="1"/>
</dbReference>
<gene>
    <name evidence="2" type="ORF">GKO32_03465</name>
</gene>
<dbReference type="InterPro" id="IPR036390">
    <property type="entry name" value="WH_DNA-bd_sf"/>
</dbReference>
<accession>A0A6N7YXH9</accession>
<proteinExistence type="predicted"/>
<feature type="domain" description="Aminotransferase class I/classII large" evidence="1">
    <location>
        <begin position="156"/>
        <end position="435"/>
    </location>
</feature>
<dbReference type="Pfam" id="PF00155">
    <property type="entry name" value="Aminotran_1_2"/>
    <property type="match status" value="1"/>
</dbReference>
<sequence length="463" mass="49180">MVEAYAAAELPPGDVIPARWLAQHIHDATARGIVAAVTDLIRHRGEVKDRYLPTVRNLAGTLQISPATVAKAWRVLGEAGLISTNGSQGTRVVGEEPPGHRLESVIGGLPMQLDLMSPSPDPELLPDIEPHLAAVMSSDVLGDFNKYGGDMLVAPLAEYARRTWPFDPGMIVPCGGCYDGVLLLLDVLARPGTRVAVESPTAAPVLDQLEYLRCEIVPVPADGEGMIPSALAEAGDVEVVVIQSRFSSPDGHTMTADRAGELAGILRKRPTVPVVIESDPAPLLAAGPGVSLGNWLPDRVVLVRGWNKSHGPDLRVALIGGAPGIVQLARRRRAMGSVWTSRLLQGTLSLMLADDGVARTVAAAAGEYRQRRAALARELSRLEIDTYGTEGFSLWVGVQDEHTALRVLRAYGISAAGGSAFTQLPARQHHLRIATTQLPVHHAAEVALAVREAATASRAVALR</sequence>
<dbReference type="PANTHER" id="PTHR46577:SF1">
    <property type="entry name" value="HTH-TYPE TRANSCRIPTIONAL REGULATORY PROTEIN GABR"/>
    <property type="match status" value="1"/>
</dbReference>
<dbReference type="InterPro" id="IPR015424">
    <property type="entry name" value="PyrdxlP-dep_Trfase"/>
</dbReference>
<dbReference type="InterPro" id="IPR036388">
    <property type="entry name" value="WH-like_DNA-bd_sf"/>
</dbReference>
<dbReference type="InterPro" id="IPR051446">
    <property type="entry name" value="HTH_trans_reg/aminotransferase"/>
</dbReference>
<dbReference type="RefSeq" id="WP_154755284.1">
    <property type="nucleotide sequence ID" value="NZ_WMBA01000003.1"/>
</dbReference>
<protein>
    <submittedName>
        <fullName evidence="2">GntR family transcriptional regulator</fullName>
    </submittedName>
</protein>
<dbReference type="Proteomes" id="UP000440096">
    <property type="component" value="Unassembled WGS sequence"/>
</dbReference>
<dbReference type="InterPro" id="IPR015421">
    <property type="entry name" value="PyrdxlP-dep_Trfase_major"/>
</dbReference>
<dbReference type="OrthoDB" id="4336542at2"/>
<dbReference type="SUPFAM" id="SSF53383">
    <property type="entry name" value="PLP-dependent transferases"/>
    <property type="match status" value="1"/>
</dbReference>
<evidence type="ECO:0000313" key="3">
    <source>
        <dbReference type="Proteomes" id="UP000440096"/>
    </source>
</evidence>
<dbReference type="EMBL" id="WMBA01000003">
    <property type="protein sequence ID" value="MTD53039.1"/>
    <property type="molecule type" value="Genomic_DNA"/>
</dbReference>
<evidence type="ECO:0000313" key="2">
    <source>
        <dbReference type="EMBL" id="MTD53039.1"/>
    </source>
</evidence>